<dbReference type="EMBL" id="JASBWS010000216">
    <property type="protein sequence ID" value="KAJ9091027.1"/>
    <property type="molecule type" value="Genomic_DNA"/>
</dbReference>
<feature type="non-terminal residue" evidence="1">
    <location>
        <position position="53"/>
    </location>
</feature>
<sequence length="53" mass="5956">MTPLPRAADRLKSIKTSTNTLSKMSLESPRMDQTGIANLIRDEGFDEDDFGRK</sequence>
<name>A0ACC2UVP1_9TREE</name>
<accession>A0ACC2UVP1</accession>
<dbReference type="Proteomes" id="UP001230649">
    <property type="component" value="Unassembled WGS sequence"/>
</dbReference>
<reference evidence="1" key="1">
    <citation type="submission" date="2023-04" db="EMBL/GenBank/DDBJ databases">
        <title>Draft Genome sequencing of Naganishia species isolated from polar environments using Oxford Nanopore Technology.</title>
        <authorList>
            <person name="Leo P."/>
            <person name="Venkateswaran K."/>
        </authorList>
    </citation>
    <scope>NUCLEOTIDE SEQUENCE</scope>
    <source>
        <strain evidence="1">MNA-CCFEE 5262</strain>
    </source>
</reference>
<proteinExistence type="predicted"/>
<organism evidence="1 2">
    <name type="scientific">Naganishia adeliensis</name>
    <dbReference type="NCBI Taxonomy" id="92952"/>
    <lineage>
        <taxon>Eukaryota</taxon>
        <taxon>Fungi</taxon>
        <taxon>Dikarya</taxon>
        <taxon>Basidiomycota</taxon>
        <taxon>Agaricomycotina</taxon>
        <taxon>Tremellomycetes</taxon>
        <taxon>Filobasidiales</taxon>
        <taxon>Filobasidiaceae</taxon>
        <taxon>Naganishia</taxon>
    </lineage>
</organism>
<keyword evidence="2" id="KW-1185">Reference proteome</keyword>
<comment type="caution">
    <text evidence="1">The sequence shown here is derived from an EMBL/GenBank/DDBJ whole genome shotgun (WGS) entry which is preliminary data.</text>
</comment>
<evidence type="ECO:0000313" key="1">
    <source>
        <dbReference type="EMBL" id="KAJ9091027.1"/>
    </source>
</evidence>
<evidence type="ECO:0000313" key="2">
    <source>
        <dbReference type="Proteomes" id="UP001230649"/>
    </source>
</evidence>
<protein>
    <submittedName>
        <fullName evidence="1">Uncharacterized protein</fullName>
    </submittedName>
</protein>
<gene>
    <name evidence="1" type="ORF">QFC20_007762</name>
</gene>